<dbReference type="EMBL" id="CAJPDS010000004">
    <property type="protein sequence ID" value="CAF9905958.1"/>
    <property type="molecule type" value="Genomic_DNA"/>
</dbReference>
<dbReference type="PANTHER" id="PTHR10907">
    <property type="entry name" value="REGUCALCIN"/>
    <property type="match status" value="1"/>
</dbReference>
<evidence type="ECO:0000256" key="2">
    <source>
        <dbReference type="PIRSR" id="PIRSR605511-1"/>
    </source>
</evidence>
<dbReference type="PANTHER" id="PTHR10907:SF47">
    <property type="entry name" value="REGUCALCIN"/>
    <property type="match status" value="1"/>
</dbReference>
<dbReference type="Proteomes" id="UP000664521">
    <property type="component" value="Unassembled WGS sequence"/>
</dbReference>
<evidence type="ECO:0000259" key="4">
    <source>
        <dbReference type="Pfam" id="PF08450"/>
    </source>
</evidence>
<dbReference type="Pfam" id="PF08450">
    <property type="entry name" value="SGL"/>
    <property type="match status" value="1"/>
</dbReference>
<comment type="cofactor">
    <cofactor evidence="3">
        <name>Zn(2+)</name>
        <dbReference type="ChEBI" id="CHEBI:29105"/>
    </cofactor>
    <text evidence="3">Binds 1 divalent metal cation per subunit.</text>
</comment>
<dbReference type="Gene3D" id="2.120.10.30">
    <property type="entry name" value="TolB, C-terminal domain"/>
    <property type="match status" value="1"/>
</dbReference>
<evidence type="ECO:0000256" key="3">
    <source>
        <dbReference type="PIRSR" id="PIRSR605511-2"/>
    </source>
</evidence>
<feature type="domain" description="SMP-30/Gluconolactonase/LRE-like region" evidence="4">
    <location>
        <begin position="20"/>
        <end position="270"/>
    </location>
</feature>
<keyword evidence="3" id="KW-0862">Zinc</keyword>
<dbReference type="PRINTS" id="PR01790">
    <property type="entry name" value="SMP30FAMILY"/>
</dbReference>
<evidence type="ECO:0000313" key="6">
    <source>
        <dbReference type="Proteomes" id="UP000664521"/>
    </source>
</evidence>
<evidence type="ECO:0000313" key="5">
    <source>
        <dbReference type="EMBL" id="CAF9905958.1"/>
    </source>
</evidence>
<evidence type="ECO:0000256" key="1">
    <source>
        <dbReference type="ARBA" id="ARBA00008853"/>
    </source>
</evidence>
<dbReference type="GO" id="GO:0005509">
    <property type="term" value="F:calcium ion binding"/>
    <property type="evidence" value="ECO:0007669"/>
    <property type="project" value="TreeGrafter"/>
</dbReference>
<keyword evidence="6" id="KW-1185">Reference proteome</keyword>
<feature type="active site" description="Proton donor/acceptor" evidence="2">
    <location>
        <position position="215"/>
    </location>
</feature>
<reference evidence="5" key="1">
    <citation type="submission" date="2021-03" db="EMBL/GenBank/DDBJ databases">
        <authorList>
            <person name="Tagirdzhanova G."/>
        </authorList>
    </citation>
    <scope>NUCLEOTIDE SEQUENCE</scope>
</reference>
<dbReference type="GO" id="GO:0004341">
    <property type="term" value="F:gluconolactonase activity"/>
    <property type="evidence" value="ECO:0007669"/>
    <property type="project" value="TreeGrafter"/>
</dbReference>
<dbReference type="SUPFAM" id="SSF63829">
    <property type="entry name" value="Calcium-dependent phosphotriesterase"/>
    <property type="match status" value="1"/>
</dbReference>
<feature type="binding site" evidence="3">
    <location>
        <position position="215"/>
    </location>
    <ligand>
        <name>a divalent metal cation</name>
        <dbReference type="ChEBI" id="CHEBI:60240"/>
    </ligand>
</feature>
<feature type="binding site" evidence="3">
    <location>
        <position position="22"/>
    </location>
    <ligand>
        <name>a divalent metal cation</name>
        <dbReference type="ChEBI" id="CHEBI:60240"/>
    </ligand>
</feature>
<dbReference type="AlphaFoldDB" id="A0A8H3EIK1"/>
<sequence length="306" mass="34171">MGNVKQWIVSEPYLKLDCRLGEAPFHERSSHTLRFVDIVKKKLHVIDLEQGPSSLKSFDVDAISTTADIEDTADELIVGAKYGYALLARDTGELEYIKRVWDERDGPDKPARMRMNDGACDSQGRYWVGAMNDPNVQTPSNEGVLFRLDPDMTLHRMLEGVSIPNGMGWSADDRTFYFTDSPTKNIYKFDYDASTGNISNREVFFHLEVENAVPDGFAMDVEGCFWVALCGGGKVLRLSPEGKIIGEVLIPTRMVSCPAFVDEELFITSAEEEDPDSQPGSVRFGGSLFKVDVGVTGLPLHKFKRR</sequence>
<keyword evidence="3" id="KW-0479">Metal-binding</keyword>
<name>A0A8H3EIK1_9LECA</name>
<feature type="binding site" evidence="3">
    <location>
        <position position="116"/>
    </location>
    <ligand>
        <name>substrate</name>
    </ligand>
</feature>
<gene>
    <name evidence="5" type="ORF">HETSPECPRED_006005</name>
</gene>
<dbReference type="InterPro" id="IPR005511">
    <property type="entry name" value="SMP-30"/>
</dbReference>
<feature type="binding site" evidence="3">
    <location>
        <position position="165"/>
    </location>
    <ligand>
        <name>a divalent metal cation</name>
        <dbReference type="ChEBI" id="CHEBI:60240"/>
    </ligand>
</feature>
<dbReference type="InterPro" id="IPR011042">
    <property type="entry name" value="6-blade_b-propeller_TolB-like"/>
</dbReference>
<proteinExistence type="inferred from homology"/>
<dbReference type="OrthoDB" id="423498at2759"/>
<comment type="similarity">
    <text evidence="1">Belongs to the SMP-30/CGR1 family.</text>
</comment>
<organism evidence="5 6">
    <name type="scientific">Heterodermia speciosa</name>
    <dbReference type="NCBI Taxonomy" id="116794"/>
    <lineage>
        <taxon>Eukaryota</taxon>
        <taxon>Fungi</taxon>
        <taxon>Dikarya</taxon>
        <taxon>Ascomycota</taxon>
        <taxon>Pezizomycotina</taxon>
        <taxon>Lecanoromycetes</taxon>
        <taxon>OSLEUM clade</taxon>
        <taxon>Lecanoromycetidae</taxon>
        <taxon>Caliciales</taxon>
        <taxon>Physciaceae</taxon>
        <taxon>Heterodermia</taxon>
    </lineage>
</organism>
<comment type="caution">
    <text evidence="5">The sequence shown here is derived from an EMBL/GenBank/DDBJ whole genome shotgun (WGS) entry which is preliminary data.</text>
</comment>
<dbReference type="InterPro" id="IPR013658">
    <property type="entry name" value="SGL"/>
</dbReference>
<accession>A0A8H3EIK1</accession>
<feature type="binding site" evidence="3">
    <location>
        <position position="114"/>
    </location>
    <ligand>
        <name>substrate</name>
    </ligand>
</feature>
<protein>
    <recommendedName>
        <fullName evidence="4">SMP-30/Gluconolactonase/LRE-like region domain-containing protein</fullName>
    </recommendedName>
</protein>